<dbReference type="PANTHER" id="PTHR43711:SF1">
    <property type="entry name" value="HISTIDINE KINASE 1"/>
    <property type="match status" value="1"/>
</dbReference>
<dbReference type="Gene3D" id="3.30.565.10">
    <property type="entry name" value="Histidine kinase-like ATPase, C-terminal domain"/>
    <property type="match status" value="1"/>
</dbReference>
<dbReference type="Gene3D" id="1.10.287.130">
    <property type="match status" value="1"/>
</dbReference>
<comment type="caution">
    <text evidence="7">The sequence shown here is derived from an EMBL/GenBank/DDBJ whole genome shotgun (WGS) entry which is preliminary data.</text>
</comment>
<dbReference type="InterPro" id="IPR036890">
    <property type="entry name" value="HATPase_C_sf"/>
</dbReference>
<dbReference type="RefSeq" id="WP_098152890.1">
    <property type="nucleotide sequence ID" value="NZ_CADEQK010000043.1"/>
</dbReference>
<keyword evidence="3" id="KW-0808">Transferase</keyword>
<evidence type="ECO:0000256" key="4">
    <source>
        <dbReference type="ARBA" id="ARBA00022777"/>
    </source>
</evidence>
<dbReference type="GO" id="GO:0000155">
    <property type="term" value="F:phosphorelay sensor kinase activity"/>
    <property type="evidence" value="ECO:0007669"/>
    <property type="project" value="InterPro"/>
</dbReference>
<accession>A0A2A7SII1</accession>
<evidence type="ECO:0000256" key="5">
    <source>
        <dbReference type="ARBA" id="ARBA00023012"/>
    </source>
</evidence>
<comment type="catalytic activity">
    <reaction evidence="1">
        <text>ATP + protein L-histidine = ADP + protein N-phospho-L-histidine.</text>
        <dbReference type="EC" id="2.7.13.3"/>
    </reaction>
</comment>
<evidence type="ECO:0000256" key="3">
    <source>
        <dbReference type="ARBA" id="ARBA00022679"/>
    </source>
</evidence>
<evidence type="ECO:0000313" key="7">
    <source>
        <dbReference type="EMBL" id="PEH43105.1"/>
    </source>
</evidence>
<dbReference type="SUPFAM" id="SSF55874">
    <property type="entry name" value="ATPase domain of HSP90 chaperone/DNA topoisomerase II/histidine kinase"/>
    <property type="match status" value="1"/>
</dbReference>
<dbReference type="InterPro" id="IPR003661">
    <property type="entry name" value="HisK_dim/P_dom"/>
</dbReference>
<dbReference type="EMBL" id="PDDY01000001">
    <property type="protein sequence ID" value="PEH43105.1"/>
    <property type="molecule type" value="Genomic_DNA"/>
</dbReference>
<proteinExistence type="predicted"/>
<gene>
    <name evidence="7" type="ORF">CRM94_13675</name>
</gene>
<sequence length="262" mass="27631">MTLSPADPRTELLRERAARYAAEAALFSRDQALSVASHDLRSPLNAMHSWAYVLERQLPAGDASLQRALSGIRTGIEQQTRLIESALDAPRADTRALAIAPAPVVLAELLDEVAALARAALADARGTRLEIHLEGAREATVLADPERLAQALWTLAVFAIEAAAPGSTVTLACDALHSADNVGFELAFVAEPDAIVDASLPHALDPGARREALLERDGRRPPWAIALCQRVALAHGGSFTAPELAAGSAARSTLTLPRKASA</sequence>
<dbReference type="EC" id="2.7.13.3" evidence="2"/>
<dbReference type="InterPro" id="IPR005467">
    <property type="entry name" value="His_kinase_dom"/>
</dbReference>
<evidence type="ECO:0000259" key="6">
    <source>
        <dbReference type="PROSITE" id="PS50109"/>
    </source>
</evidence>
<keyword evidence="4 7" id="KW-0418">Kinase</keyword>
<dbReference type="AlphaFoldDB" id="A0A2A7SII1"/>
<dbReference type="InterPro" id="IPR050736">
    <property type="entry name" value="Sensor_HK_Regulatory"/>
</dbReference>
<dbReference type="CDD" id="cd00082">
    <property type="entry name" value="HisKA"/>
    <property type="match status" value="1"/>
</dbReference>
<dbReference type="InterPro" id="IPR036097">
    <property type="entry name" value="HisK_dim/P_sf"/>
</dbReference>
<evidence type="ECO:0000256" key="1">
    <source>
        <dbReference type="ARBA" id="ARBA00000085"/>
    </source>
</evidence>
<evidence type="ECO:0000256" key="2">
    <source>
        <dbReference type="ARBA" id="ARBA00012438"/>
    </source>
</evidence>
<dbReference type="Proteomes" id="UP000220629">
    <property type="component" value="Unassembled WGS sequence"/>
</dbReference>
<name>A0A2A7SII1_BURGA</name>
<organism evidence="7 8">
    <name type="scientific">Burkholderia gladioli</name>
    <name type="common">Pseudomonas marginata</name>
    <name type="synonym">Phytomonas marginata</name>
    <dbReference type="NCBI Taxonomy" id="28095"/>
    <lineage>
        <taxon>Bacteria</taxon>
        <taxon>Pseudomonadati</taxon>
        <taxon>Pseudomonadota</taxon>
        <taxon>Betaproteobacteria</taxon>
        <taxon>Burkholderiales</taxon>
        <taxon>Burkholderiaceae</taxon>
        <taxon>Burkholderia</taxon>
    </lineage>
</organism>
<keyword evidence="5" id="KW-0902">Two-component regulatory system</keyword>
<protein>
    <recommendedName>
        <fullName evidence="2">histidine kinase</fullName>
        <ecNumber evidence="2">2.7.13.3</ecNumber>
    </recommendedName>
</protein>
<reference evidence="8" key="1">
    <citation type="submission" date="2017-09" db="EMBL/GenBank/DDBJ databases">
        <title>FDA dAtabase for Regulatory Grade micrObial Sequences (FDA-ARGOS): Supporting development and validation of Infectious Disease Dx tests.</title>
        <authorList>
            <person name="Minogue T."/>
            <person name="Wolcott M."/>
            <person name="Wasieloski L."/>
            <person name="Aguilar W."/>
            <person name="Moore D."/>
            <person name="Tallon L."/>
            <person name="Sadzewicz L."/>
            <person name="Ott S."/>
            <person name="Zhao X."/>
            <person name="Nagaraj S."/>
            <person name="Vavikolanu K."/>
            <person name="Aluvathingal J."/>
            <person name="Nadendla S."/>
            <person name="Sichtig H."/>
        </authorList>
    </citation>
    <scope>NUCLEOTIDE SEQUENCE [LARGE SCALE GENOMIC DNA]</scope>
    <source>
        <strain evidence="8">FDAARGOS_390</strain>
    </source>
</reference>
<dbReference type="SMART" id="SM00388">
    <property type="entry name" value="HisKA"/>
    <property type="match status" value="1"/>
</dbReference>
<dbReference type="PROSITE" id="PS50109">
    <property type="entry name" value="HIS_KIN"/>
    <property type="match status" value="1"/>
</dbReference>
<dbReference type="PANTHER" id="PTHR43711">
    <property type="entry name" value="TWO-COMPONENT HISTIDINE KINASE"/>
    <property type="match status" value="1"/>
</dbReference>
<feature type="domain" description="Histidine kinase" evidence="6">
    <location>
        <begin position="35"/>
        <end position="260"/>
    </location>
</feature>
<dbReference type="SUPFAM" id="SSF47384">
    <property type="entry name" value="Homodimeric domain of signal transducing histidine kinase"/>
    <property type="match status" value="1"/>
</dbReference>
<evidence type="ECO:0000313" key="8">
    <source>
        <dbReference type="Proteomes" id="UP000220629"/>
    </source>
</evidence>
<dbReference type="Pfam" id="PF00512">
    <property type="entry name" value="HisKA"/>
    <property type="match status" value="1"/>
</dbReference>